<evidence type="ECO:0000313" key="6">
    <source>
        <dbReference type="Proteomes" id="UP000243978"/>
    </source>
</evidence>
<proteinExistence type="predicted"/>
<feature type="domain" description="OmpA-like" evidence="4">
    <location>
        <begin position="394"/>
        <end position="515"/>
    </location>
</feature>
<feature type="signal peptide" evidence="3">
    <location>
        <begin position="1"/>
        <end position="22"/>
    </location>
</feature>
<protein>
    <submittedName>
        <fullName evidence="5">Phosphate ABC transporter substrate-binding protein (PhoT family)</fullName>
    </submittedName>
</protein>
<dbReference type="InterPro" id="IPR036737">
    <property type="entry name" value="OmpA-like_sf"/>
</dbReference>
<evidence type="ECO:0000259" key="4">
    <source>
        <dbReference type="PROSITE" id="PS51123"/>
    </source>
</evidence>
<dbReference type="PROSITE" id="PS51123">
    <property type="entry name" value="OMPA_2"/>
    <property type="match status" value="1"/>
</dbReference>
<dbReference type="RefSeq" id="WP_107845856.1">
    <property type="nucleotide sequence ID" value="NZ_QBKS01000001.1"/>
</dbReference>
<keyword evidence="1 3" id="KW-0732">Signal</keyword>
<dbReference type="Gene3D" id="3.40.190.10">
    <property type="entry name" value="Periplasmic binding protein-like II"/>
    <property type="match status" value="2"/>
</dbReference>
<feature type="chain" id="PRO_5015769238" evidence="3">
    <location>
        <begin position="23"/>
        <end position="515"/>
    </location>
</feature>
<comment type="caution">
    <text evidence="5">The sequence shown here is derived from an EMBL/GenBank/DDBJ whole genome shotgun (WGS) entry which is preliminary data.</text>
</comment>
<dbReference type="Gene3D" id="3.30.1330.60">
    <property type="entry name" value="OmpA-like domain"/>
    <property type="match status" value="1"/>
</dbReference>
<accession>A0A2T6BNX7</accession>
<organism evidence="5 6">
    <name type="scientific">Litoreibacter ponti</name>
    <dbReference type="NCBI Taxonomy" id="1510457"/>
    <lineage>
        <taxon>Bacteria</taxon>
        <taxon>Pseudomonadati</taxon>
        <taxon>Pseudomonadota</taxon>
        <taxon>Alphaproteobacteria</taxon>
        <taxon>Rhodobacterales</taxon>
        <taxon>Roseobacteraceae</taxon>
        <taxon>Litoreibacter</taxon>
    </lineage>
</organism>
<keyword evidence="6" id="KW-1185">Reference proteome</keyword>
<dbReference type="SUPFAM" id="SSF103088">
    <property type="entry name" value="OmpA-like"/>
    <property type="match status" value="1"/>
</dbReference>
<dbReference type="OrthoDB" id="9790048at2"/>
<evidence type="ECO:0000256" key="3">
    <source>
        <dbReference type="SAM" id="SignalP"/>
    </source>
</evidence>
<dbReference type="Pfam" id="PF12849">
    <property type="entry name" value="PBP_like_2"/>
    <property type="match status" value="1"/>
</dbReference>
<dbReference type="InterPro" id="IPR006665">
    <property type="entry name" value="OmpA-like"/>
</dbReference>
<keyword evidence="2" id="KW-0472">Membrane</keyword>
<dbReference type="InterPro" id="IPR024370">
    <property type="entry name" value="PBP_domain"/>
</dbReference>
<evidence type="ECO:0000256" key="2">
    <source>
        <dbReference type="PROSITE-ProRule" id="PRU00473"/>
    </source>
</evidence>
<dbReference type="AlphaFoldDB" id="A0A2T6BNX7"/>
<dbReference type="GO" id="GO:0016020">
    <property type="term" value="C:membrane"/>
    <property type="evidence" value="ECO:0007669"/>
    <property type="project" value="UniProtKB-UniRule"/>
</dbReference>
<dbReference type="CDD" id="cd07185">
    <property type="entry name" value="OmpA_C-like"/>
    <property type="match status" value="1"/>
</dbReference>
<evidence type="ECO:0000313" key="5">
    <source>
        <dbReference type="EMBL" id="PTX57788.1"/>
    </source>
</evidence>
<dbReference type="EMBL" id="QBKS01000001">
    <property type="protein sequence ID" value="PTX57788.1"/>
    <property type="molecule type" value="Genomic_DNA"/>
</dbReference>
<dbReference type="InterPro" id="IPR050811">
    <property type="entry name" value="Phosphate_ABC_transporter"/>
</dbReference>
<evidence type="ECO:0000256" key="1">
    <source>
        <dbReference type="ARBA" id="ARBA00022729"/>
    </source>
</evidence>
<name>A0A2T6BNX7_9RHOB</name>
<sequence length="515" mass="56174">MHFFRRSLLAAILSCVAFATWADDVRLTSRDGTIVIEGTLLTYDGEFYRVETIYGPLTLDGQGVICDGPGCPDIDAFVADVRLSGTRRMADVLIPAMIRAFAMRQDYEVTREVTDDTLSTFVLRDAERVRARFTLRAGTTAEGYADLIAEEADIALVVREPRPGEVQMAKDAASGDLLKGRRARVVALDGIVAITAPGQSTRNISLEQMAAAASGTAARWSDIGGPDIPILRHLPAPQTGLAEAFEDRVLRPNRLEIVGEPATYASLEDLSDRVAGDSFAFGITTLSEVGNAVPMRVSGTCGFETNATLAALRAEDYPLTLPLMLYTPARRLPLIAREFLDFTQDPAADIVIRRAGFVDQAITTTRFDDQGDRLAHAISEAGEEVPLPELQRMVAALRDRDRLSTTFRFVGGTRLDVQSEENVLRLARALETGAFNERELLLVGFSDSEGPAGPNLALSRKRAQLVLGLIREQAEAADFSRIVLQTDAFGEALPMACDDTAWGRAINRRVEVWVK</sequence>
<dbReference type="PANTHER" id="PTHR30570:SF1">
    <property type="entry name" value="PHOSPHATE-BINDING PROTEIN PSTS"/>
    <property type="match status" value="1"/>
</dbReference>
<dbReference type="Proteomes" id="UP000243978">
    <property type="component" value="Unassembled WGS sequence"/>
</dbReference>
<reference evidence="5 6" key="1">
    <citation type="submission" date="2018-04" db="EMBL/GenBank/DDBJ databases">
        <title>Genomic Encyclopedia of Archaeal and Bacterial Type Strains, Phase II (KMG-II): from individual species to whole genera.</title>
        <authorList>
            <person name="Goeker M."/>
        </authorList>
    </citation>
    <scope>NUCLEOTIDE SEQUENCE [LARGE SCALE GENOMIC DNA]</scope>
    <source>
        <strain evidence="5 6">DSM 100977</strain>
    </source>
</reference>
<dbReference type="PANTHER" id="PTHR30570">
    <property type="entry name" value="PERIPLASMIC PHOSPHATE BINDING COMPONENT OF PHOSPHATE ABC TRANSPORTER"/>
    <property type="match status" value="1"/>
</dbReference>
<gene>
    <name evidence="5" type="ORF">C8N43_2460</name>
</gene>
<dbReference type="SUPFAM" id="SSF53850">
    <property type="entry name" value="Periplasmic binding protein-like II"/>
    <property type="match status" value="1"/>
</dbReference>